<evidence type="ECO:0000313" key="2">
    <source>
        <dbReference type="Proteomes" id="UP000095342"/>
    </source>
</evidence>
<sequence length="77" mass="8460">MTTPQETTPMRVCDGSCRRLAAIERHRPETAPTTALIRQLREHAGGLSRGTPDETVDLLLRAAETLERLHRATPGGD</sequence>
<evidence type="ECO:0000313" key="1">
    <source>
        <dbReference type="EMBL" id="AOV16608.1"/>
    </source>
</evidence>
<dbReference type="KEGG" id="aaeo:BJI67_05585"/>
<organism evidence="1 2">
    <name type="scientific">Acidihalobacter aeolianus</name>
    <dbReference type="NCBI Taxonomy" id="2792603"/>
    <lineage>
        <taxon>Bacteria</taxon>
        <taxon>Pseudomonadati</taxon>
        <taxon>Pseudomonadota</taxon>
        <taxon>Gammaproteobacteria</taxon>
        <taxon>Chromatiales</taxon>
        <taxon>Ectothiorhodospiraceae</taxon>
        <taxon>Acidihalobacter</taxon>
    </lineage>
</organism>
<gene>
    <name evidence="1" type="ORF">BJI67_05585</name>
</gene>
<proteinExistence type="predicted"/>
<dbReference type="AlphaFoldDB" id="A0A1D8K6M7"/>
<dbReference type="Proteomes" id="UP000095342">
    <property type="component" value="Chromosome"/>
</dbReference>
<name>A0A1D8K6M7_9GAMM</name>
<keyword evidence="2" id="KW-1185">Reference proteome</keyword>
<dbReference type="EMBL" id="CP017448">
    <property type="protein sequence ID" value="AOV16608.1"/>
    <property type="molecule type" value="Genomic_DNA"/>
</dbReference>
<accession>A0A1D8K6M7</accession>
<protein>
    <submittedName>
        <fullName evidence="1">Uncharacterized protein</fullName>
    </submittedName>
</protein>
<reference evidence="1 2" key="1">
    <citation type="submission" date="2016-09" db="EMBL/GenBank/DDBJ databases">
        <title>Acidihalobacter prosperus V6 (DSM14174).</title>
        <authorList>
            <person name="Khaleque H.N."/>
            <person name="Ramsay J.P."/>
            <person name="Murphy R.J.T."/>
            <person name="Kaksonen A.H."/>
            <person name="Boxall N.J."/>
            <person name="Watkin E.L.J."/>
        </authorList>
    </citation>
    <scope>NUCLEOTIDE SEQUENCE [LARGE SCALE GENOMIC DNA]</scope>
    <source>
        <strain evidence="1 2">V6</strain>
    </source>
</reference>